<dbReference type="EMBL" id="BARS01020607">
    <property type="protein sequence ID" value="GAG09234.1"/>
    <property type="molecule type" value="Genomic_DNA"/>
</dbReference>
<reference evidence="3" key="1">
    <citation type="journal article" date="2014" name="Front. Microbiol.">
        <title>High frequency of phylogenetically diverse reductive dehalogenase-homologous genes in deep subseafloor sedimentary metagenomes.</title>
        <authorList>
            <person name="Kawai M."/>
            <person name="Futagami T."/>
            <person name="Toyoda A."/>
            <person name="Takaki Y."/>
            <person name="Nishi S."/>
            <person name="Hori S."/>
            <person name="Arai W."/>
            <person name="Tsubouchi T."/>
            <person name="Morono Y."/>
            <person name="Uchiyama I."/>
            <person name="Ito T."/>
            <person name="Fujiyama A."/>
            <person name="Inagaki F."/>
            <person name="Takami H."/>
        </authorList>
    </citation>
    <scope>NUCLEOTIDE SEQUENCE</scope>
    <source>
        <strain evidence="3">Expedition CK06-06</strain>
    </source>
</reference>
<dbReference type="InterPro" id="IPR057223">
    <property type="entry name" value="DUF7901"/>
</dbReference>
<accession>X0UTQ3</accession>
<gene>
    <name evidence="3" type="ORF">S01H1_33197</name>
</gene>
<protein>
    <recommendedName>
        <fullName evidence="2">DUF7901 domain-containing protein</fullName>
    </recommendedName>
</protein>
<comment type="caution">
    <text evidence="3">The sequence shown here is derived from an EMBL/GenBank/DDBJ whole genome shotgun (WGS) entry which is preliminary data.</text>
</comment>
<name>X0UTQ3_9ZZZZ</name>
<evidence type="ECO:0000313" key="3">
    <source>
        <dbReference type="EMBL" id="GAG09234.1"/>
    </source>
</evidence>
<feature type="non-terminal residue" evidence="3">
    <location>
        <position position="1"/>
    </location>
</feature>
<dbReference type="AlphaFoldDB" id="X0UTQ3"/>
<feature type="non-terminal residue" evidence="3">
    <location>
        <position position="272"/>
    </location>
</feature>
<dbReference type="Pfam" id="PF25470">
    <property type="entry name" value="DUF7901"/>
    <property type="match status" value="1"/>
</dbReference>
<proteinExistence type="predicted"/>
<evidence type="ECO:0000259" key="2">
    <source>
        <dbReference type="Pfam" id="PF25470"/>
    </source>
</evidence>
<feature type="domain" description="DUF7901" evidence="2">
    <location>
        <begin position="154"/>
        <end position="225"/>
    </location>
</feature>
<feature type="region of interest" description="Disordered" evidence="1">
    <location>
        <begin position="208"/>
        <end position="272"/>
    </location>
</feature>
<feature type="compositionally biased region" description="Polar residues" evidence="1">
    <location>
        <begin position="208"/>
        <end position="222"/>
    </location>
</feature>
<sequence>CVHTWANSAYANNVQFGDNLADYVDAGGTVVLGVFCTYTPGNYLSGRIMTSGYCPVVSPTGTNHTSLSSYAGDGTTCIHNGITNYDCVYRDYLQLQGSGIQDGSYVDGEIAHAYRPDFKVIYSNGSGCSVIGGGGQWPELICNACSCQPIPGHWQVVADDYRCIDHMPVTSIHWWGSHYGWEELGVRPPQLPIGWKFCFWSNVPASPSNDGPLSSGSPSSMAGETRAVTSAKLPPSDQATPRGLSAPRTAVGGDNEGVSELLLDCPPDTLFG</sequence>
<organism evidence="3">
    <name type="scientific">marine sediment metagenome</name>
    <dbReference type="NCBI Taxonomy" id="412755"/>
    <lineage>
        <taxon>unclassified sequences</taxon>
        <taxon>metagenomes</taxon>
        <taxon>ecological metagenomes</taxon>
    </lineage>
</organism>
<evidence type="ECO:0000256" key="1">
    <source>
        <dbReference type="SAM" id="MobiDB-lite"/>
    </source>
</evidence>